<feature type="compositionally biased region" description="Basic and acidic residues" evidence="1">
    <location>
        <begin position="132"/>
        <end position="150"/>
    </location>
</feature>
<feature type="compositionally biased region" description="Low complexity" evidence="1">
    <location>
        <begin position="782"/>
        <end position="799"/>
    </location>
</feature>
<reference evidence="2" key="2">
    <citation type="submission" date="2015-06" db="UniProtKB">
        <authorList>
            <consortium name="EnsemblMetazoa"/>
        </authorList>
    </citation>
    <scope>IDENTIFICATION</scope>
</reference>
<feature type="compositionally biased region" description="Basic and acidic residues" evidence="1">
    <location>
        <begin position="565"/>
        <end position="580"/>
    </location>
</feature>
<dbReference type="EMBL" id="CAQQ02003494">
    <property type="status" value="NOT_ANNOTATED_CDS"/>
    <property type="molecule type" value="Genomic_DNA"/>
</dbReference>
<feature type="region of interest" description="Disordered" evidence="1">
    <location>
        <begin position="93"/>
        <end position="164"/>
    </location>
</feature>
<feature type="compositionally biased region" description="Low complexity" evidence="1">
    <location>
        <begin position="1136"/>
        <end position="1168"/>
    </location>
</feature>
<proteinExistence type="predicted"/>
<evidence type="ECO:0000313" key="2">
    <source>
        <dbReference type="EnsemblMetazoa" id="MESCA000141-PA"/>
    </source>
</evidence>
<name>T1GA91_MEGSC</name>
<feature type="compositionally biased region" description="Low complexity" evidence="1">
    <location>
        <begin position="193"/>
        <end position="211"/>
    </location>
</feature>
<dbReference type="EMBL" id="CAQQ02003493">
    <property type="status" value="NOT_ANNOTATED_CDS"/>
    <property type="molecule type" value="Genomic_DNA"/>
</dbReference>
<feature type="compositionally biased region" description="Basic and acidic residues" evidence="1">
    <location>
        <begin position="847"/>
        <end position="884"/>
    </location>
</feature>
<feature type="region of interest" description="Disordered" evidence="1">
    <location>
        <begin position="828"/>
        <end position="922"/>
    </location>
</feature>
<dbReference type="STRING" id="36166.T1GA91"/>
<reference evidence="3" key="1">
    <citation type="submission" date="2013-02" db="EMBL/GenBank/DDBJ databases">
        <authorList>
            <person name="Hughes D."/>
        </authorList>
    </citation>
    <scope>NUCLEOTIDE SEQUENCE</scope>
    <source>
        <strain>Durham</strain>
        <strain evidence="3">NC isolate 2 -- Noor lab</strain>
    </source>
</reference>
<organism evidence="2 3">
    <name type="scientific">Megaselia scalaris</name>
    <name type="common">Humpbacked fly</name>
    <name type="synonym">Phora scalaris</name>
    <dbReference type="NCBI Taxonomy" id="36166"/>
    <lineage>
        <taxon>Eukaryota</taxon>
        <taxon>Metazoa</taxon>
        <taxon>Ecdysozoa</taxon>
        <taxon>Arthropoda</taxon>
        <taxon>Hexapoda</taxon>
        <taxon>Insecta</taxon>
        <taxon>Pterygota</taxon>
        <taxon>Neoptera</taxon>
        <taxon>Endopterygota</taxon>
        <taxon>Diptera</taxon>
        <taxon>Brachycera</taxon>
        <taxon>Muscomorpha</taxon>
        <taxon>Platypezoidea</taxon>
        <taxon>Phoridae</taxon>
        <taxon>Megaseliini</taxon>
        <taxon>Megaselia</taxon>
    </lineage>
</organism>
<keyword evidence="3" id="KW-1185">Reference proteome</keyword>
<feature type="compositionally biased region" description="Basic residues" evidence="1">
    <location>
        <begin position="837"/>
        <end position="846"/>
    </location>
</feature>
<feature type="compositionally biased region" description="Basic residues" evidence="1">
    <location>
        <begin position="885"/>
        <end position="894"/>
    </location>
</feature>
<protein>
    <submittedName>
        <fullName evidence="2">Uncharacterized protein</fullName>
    </submittedName>
</protein>
<feature type="region of interest" description="Disordered" evidence="1">
    <location>
        <begin position="1128"/>
        <end position="1168"/>
    </location>
</feature>
<feature type="compositionally biased region" description="Basic and acidic residues" evidence="1">
    <location>
        <begin position="678"/>
        <end position="700"/>
    </location>
</feature>
<dbReference type="Proteomes" id="UP000015102">
    <property type="component" value="Unassembled WGS sequence"/>
</dbReference>
<sequence>MIFSNNIILYCDVLKPSKLGLTYAEILSGHTSPINLNLTNKQLANETERQFEPPIKEHENLVTVHQQLVETITHQHQPQPHEVEHKNEHLLERPTKHRHQHNPPQRPPRKKIETVESQPQRPPRRHRSPRQPRQELPVHTDDLKVPETSRSRSRSPMWKPGSTSFANMLKDDLVYQQTQIDSFEPQQYAFESQPQPEVQQPQVPQQQHQQQQIQNVEWSYFQPNFYEQQQQIPQPVVYDYTQYPANLQLNQLNTYQQTANLIFREQNQYYTPIVQQQQYFQEEEPKVEPQPHFVEPQQQQFIDQTPYMHLDVQEPTVPEQSQYMETAQFINLDTQEPIPDITFGQFGTPTTVPGTFTTVQRTYTTVPGTHTTVQRTETITYTQEPEAQKQVHFNEPEKKKEVPKQEITKEIRREEIPKTEEGNGKSYAEVLFGLGQTHGHPAFQPSSHVQVNVVQTKQTTEVPKRQKLDKSPSRDPEVSRREDIKKVERQRPKPVRHEVNVEEVKKVSPDAQRKYDNNSKPNKQKDDNKHKKLVPKNQHLSTKIHEFIEIEQNIEQAPKVPQRSKPNEEVKALITEEGKPQKKPRSPKTHKKVIEEQIEVSEKITKSKPEQASRPEEKQKSPKPVKKPEVTDTNKPEKSPKTVKKIEVEVTETQKPEPKQKSPKTTKKPKQKSPKPVKKVEQKEVEKIEVSETQKSEPKQKSPKPVKKTEAPKAEPKEVESEKSPKPVKKTEAPKVKPTKNVEIVQESTESFTDSAKPEPKPRASKQSKSSQIEEQTETKVSKTSKSTQNVETTVTVTKHTTEHSQKGLDTITVTKQTTEVVPIVEPVEVPVEAPVRKSKSKKNKKHPEDEIDKALRELNESQPKSTKDITIDFIQSEKLEKPPSKPKKTKSKKKDMVERLPSVDDTHSIESKTQTEDIASTPVSVVSEKEVVVGGQITTTQVIQSNRTFTRQVIEDGKVVEEIIDELPGDEQVYTYVENIPPEVVETRMINNEVVSQETEENIENPEISTFVEEISSKSKNRMKLVNYYFTDGGHVENCDIVDNVVVPKPDEKVAEKEEIKEEQIITEEPKESKPKTKVTLVSSFYTDGGKVENCDNVTSVVVTIPEKPDQGVQINQESERVIDIDTTDLTTEQTSKPESISTTTTTTTTEQTTSESNATMTRTSTTQKVTTTHKTFVQKTSFDNDDQPEYLIVNEDEIDKVYAPGRTQKISLITHEEKHKVPLEIVVEEKVVTKKESSPIHDVEECVEEVTSTEVSPQVVEQNVTVVEEVSSDPRSEPTLEELSPEDQALYLQIQDRTSKKDKKQRPAIPEAFLDASTIIQENKEIIQETRDIIDSTKTQIQESREINEITKTLLKSGKDISNDFIEIERMSSEKQNIPLAPSVPPQLVEEVQESTTTHTVTTKQILLEESKTQLAQNNITIEESKVLANEDPVPNQVCSLDNARVSNVCTQDLPETLTAHHYNVENIPSTTDLSPAELEPEPIQQTVSIESDDFDIPVFDTIPLSHFETFEFKYKDLQEVDTEEVQEVVENPHYFNFEVPTYDMSVLERCEYNYAIQKTNEEIEPEKIVEEVVKVELKPQVPNYFNFEVPIYDIISLEKYEYIYGVQKAQEVTEIESEVIPETEMEKLDEEIPVQEEKIVSIEHEVVVSEDKEIPEIISEESKPEEIKEVSEKVEIVESTDKNSEEISTESIAITKEIKTIESSELIVEEVPEVEEEITHHEPIPEQPKEEKVPEEIVEVSEIKTTLVEQQVPEVKEEIKDQKEIPEEPKEAITEKVTEEIVEDKFESLPLVDDTHSIESKTQTENIAPTPVSMISEREVIVGGQITTTQVIQSNRTLTRQVIEDGKVIEEIIDELPGDEQKL</sequence>
<dbReference type="OMA" id="EKTHVQS"/>
<feature type="compositionally biased region" description="Basic residues" evidence="1">
    <location>
        <begin position="661"/>
        <end position="677"/>
    </location>
</feature>
<feature type="compositionally biased region" description="Basic and acidic residues" evidence="1">
    <location>
        <begin position="592"/>
        <end position="660"/>
    </location>
</feature>
<dbReference type="HOGENOM" id="CLU_236536_0_0_1"/>
<accession>T1GA91</accession>
<evidence type="ECO:0000256" key="1">
    <source>
        <dbReference type="SAM" id="MobiDB-lite"/>
    </source>
</evidence>
<evidence type="ECO:0000313" key="3">
    <source>
        <dbReference type="Proteomes" id="UP000015102"/>
    </source>
</evidence>
<feature type="compositionally biased region" description="Basic residues" evidence="1">
    <location>
        <begin position="581"/>
        <end position="591"/>
    </location>
</feature>
<feature type="compositionally biased region" description="Basic and acidic residues" evidence="1">
    <location>
        <begin position="707"/>
        <end position="735"/>
    </location>
</feature>
<feature type="region of interest" description="Disordered" evidence="1">
    <location>
        <begin position="190"/>
        <end position="211"/>
    </location>
</feature>
<feature type="compositionally biased region" description="Basic and acidic residues" evidence="1">
    <location>
        <begin position="895"/>
        <end position="916"/>
    </location>
</feature>
<feature type="region of interest" description="Disordered" evidence="1">
    <location>
        <begin position="457"/>
        <end position="811"/>
    </location>
</feature>
<dbReference type="EnsemblMetazoa" id="MESCA000141-RA">
    <property type="protein sequence ID" value="MESCA000141-PA"/>
    <property type="gene ID" value="MESCA000141"/>
</dbReference>
<feature type="compositionally biased region" description="Basic and acidic residues" evidence="1">
    <location>
        <begin position="462"/>
        <end position="529"/>
    </location>
</feature>